<evidence type="ECO:0000313" key="1">
    <source>
        <dbReference type="EMBL" id="MCO6415400.1"/>
    </source>
</evidence>
<proteinExistence type="predicted"/>
<dbReference type="RefSeq" id="WP_252952000.1">
    <property type="nucleotide sequence ID" value="NZ_JAFIRR010000024.1"/>
</dbReference>
<dbReference type="EMBL" id="JAFIRR010000024">
    <property type="protein sequence ID" value="MCO6415400.1"/>
    <property type="molecule type" value="Genomic_DNA"/>
</dbReference>
<dbReference type="CDD" id="cd10935">
    <property type="entry name" value="CE4_WalW"/>
    <property type="match status" value="1"/>
</dbReference>
<accession>A0ABT1D0G3</accession>
<dbReference type="Gene3D" id="3.20.20.370">
    <property type="entry name" value="Glycoside hydrolase/deacetylase"/>
    <property type="match status" value="1"/>
</dbReference>
<dbReference type="InterPro" id="IPR011330">
    <property type="entry name" value="Glyco_hydro/deAcase_b/a-brl"/>
</dbReference>
<gene>
    <name evidence="1" type="ORF">JYK14_04310</name>
</gene>
<keyword evidence="2" id="KW-1185">Reference proteome</keyword>
<comment type="caution">
    <text evidence="1">The sequence shown here is derived from an EMBL/GenBank/DDBJ whole genome shotgun (WGS) entry which is preliminary data.</text>
</comment>
<dbReference type="Proteomes" id="UP001523392">
    <property type="component" value="Unassembled WGS sequence"/>
</dbReference>
<dbReference type="SUPFAM" id="SSF88713">
    <property type="entry name" value="Glycoside hydrolase/deacetylase"/>
    <property type="match status" value="1"/>
</dbReference>
<organism evidence="1 2">
    <name type="scientific">Siccirubricoccus soli</name>
    <dbReference type="NCBI Taxonomy" id="2899147"/>
    <lineage>
        <taxon>Bacteria</taxon>
        <taxon>Pseudomonadati</taxon>
        <taxon>Pseudomonadota</taxon>
        <taxon>Alphaproteobacteria</taxon>
        <taxon>Acetobacterales</taxon>
        <taxon>Roseomonadaceae</taxon>
        <taxon>Siccirubricoccus</taxon>
    </lineage>
</organism>
<reference evidence="1 2" key="1">
    <citation type="submission" date="2021-12" db="EMBL/GenBank/DDBJ databases">
        <title>Siccirubricoccus leaddurans sp. nov., a high concentration Zn2+ tolerance bacterium.</title>
        <authorList>
            <person name="Cao Y."/>
        </authorList>
    </citation>
    <scope>NUCLEOTIDE SEQUENCE [LARGE SCALE GENOMIC DNA]</scope>
    <source>
        <strain evidence="1 2">KC 17139</strain>
    </source>
</reference>
<protein>
    <submittedName>
        <fullName evidence="1">Polysaccharide deacetylase family protein</fullName>
    </submittedName>
</protein>
<evidence type="ECO:0000313" key="2">
    <source>
        <dbReference type="Proteomes" id="UP001523392"/>
    </source>
</evidence>
<name>A0ABT1D0G3_9PROT</name>
<sequence length="318" mass="34611">MLCGLAVDAEEDFDWAAPVQGTSFTTDCMHRIRDLQVIAGAYGIRPTYLLTYPVLQDAEAVAILRRYLARGECDVGVQLHPWVTPPFEGGTAAALSYSGNLDPALEAKKLGVLSAAFRDGFGCAPEIYRAGRYGLSRHTTALLEELGFRIDTSLAPRTDFSPDGGPDYSEFDYRPFWFGGDRPLLELPLCRSIVGWGGRLAGALHPALAKPGRLPLRIASVVAQTRFAERITLSPEGNDLGAMMRLVKGLRRRGVPVLVLSFHSSSLMVGRSPYVRSRAELHHFYDRLSAILAHLAAEPGLRFARIADIPALLGPPAA</sequence>